<dbReference type="PANTHER" id="PTHR35936:SF34">
    <property type="entry name" value="ABC TRANSPORTER EXTRACELLULAR-BINDING PROTEIN YCKB-RELATED"/>
    <property type="match status" value="1"/>
</dbReference>
<dbReference type="RefSeq" id="WP_160943616.1">
    <property type="nucleotide sequence ID" value="NZ_CP063310.1"/>
</dbReference>
<reference evidence="7" key="1">
    <citation type="submission" date="2020-10" db="EMBL/GenBank/DDBJ databases">
        <title>Eggerthella sp. nov., isolated from human feces.</title>
        <authorList>
            <person name="Yajun G."/>
        </authorList>
    </citation>
    <scope>NUCLEOTIDE SEQUENCE [LARGE SCALE GENOMIC DNA]</scope>
    <source>
        <strain evidence="7 8">HF-1101</strain>
    </source>
</reference>
<dbReference type="SMART" id="SM00062">
    <property type="entry name" value="PBPb"/>
    <property type="match status" value="1"/>
</dbReference>
<dbReference type="InterPro" id="IPR001638">
    <property type="entry name" value="Solute-binding_3/MltF_N"/>
</dbReference>
<evidence type="ECO:0000256" key="3">
    <source>
        <dbReference type="ARBA" id="ARBA00022729"/>
    </source>
</evidence>
<organism evidence="7">
    <name type="scientific">Eggerthella guodeyinii</name>
    <dbReference type="NCBI Taxonomy" id="2690837"/>
    <lineage>
        <taxon>Bacteria</taxon>
        <taxon>Bacillati</taxon>
        <taxon>Actinomycetota</taxon>
        <taxon>Coriobacteriia</taxon>
        <taxon>Eggerthellales</taxon>
        <taxon>Eggerthellaceae</taxon>
        <taxon>Eggerthella</taxon>
    </lineage>
</organism>
<name>A0A6L7IWF0_9ACTN</name>
<evidence type="ECO:0000256" key="4">
    <source>
        <dbReference type="RuleBase" id="RU003744"/>
    </source>
</evidence>
<sequence length="280" mass="30111">MKKKLVALVAAVATLALSAVMLAGCSGGGDAQNADSSTSDGSFTLAVGFDQGYPPYGYVGDDGQFTGFDLELAKAVCEKNGWELKLEPIDWDAKDALIGSGTINCIWNGFTMENREDKYTFSDPYMYNEQVVVVKKDSGMTKLEDLSGKTVLTQVDSAALHVLENDNKDEGGQAELAGTFKELQTIGDYNNAFMQLESGMVDAVACDLSIASYQMAAKPDAYVKLGVLAPENYAVGFKKGDTELAQQVTDALKALDEDGTVKQLCDKYADQGITYDNWVL</sequence>
<feature type="chain" id="PRO_5038667947" evidence="5">
    <location>
        <begin position="24"/>
        <end position="280"/>
    </location>
</feature>
<dbReference type="SUPFAM" id="SSF53850">
    <property type="entry name" value="Periplasmic binding protein-like II"/>
    <property type="match status" value="1"/>
</dbReference>
<evidence type="ECO:0000259" key="6">
    <source>
        <dbReference type="SMART" id="SM00062"/>
    </source>
</evidence>
<dbReference type="KEGG" id="egd:GS424_013795"/>
<comment type="similarity">
    <text evidence="2 4">Belongs to the bacterial solute-binding protein 3 family.</text>
</comment>
<feature type="signal peptide" evidence="5">
    <location>
        <begin position="1"/>
        <end position="23"/>
    </location>
</feature>
<dbReference type="AlphaFoldDB" id="A0A6L7IWF0"/>
<dbReference type="PANTHER" id="PTHR35936">
    <property type="entry name" value="MEMBRANE-BOUND LYTIC MUREIN TRANSGLYCOSYLASE F"/>
    <property type="match status" value="1"/>
</dbReference>
<evidence type="ECO:0000313" key="7">
    <source>
        <dbReference type="EMBL" id="QOS67577.1"/>
    </source>
</evidence>
<dbReference type="GO" id="GO:0030313">
    <property type="term" value="C:cell envelope"/>
    <property type="evidence" value="ECO:0007669"/>
    <property type="project" value="UniProtKB-SubCell"/>
</dbReference>
<dbReference type="Gene3D" id="3.40.190.10">
    <property type="entry name" value="Periplasmic binding protein-like II"/>
    <property type="match status" value="2"/>
</dbReference>
<dbReference type="Pfam" id="PF00497">
    <property type="entry name" value="SBP_bac_3"/>
    <property type="match status" value="1"/>
</dbReference>
<keyword evidence="3 5" id="KW-0732">Signal</keyword>
<feature type="domain" description="Solute-binding protein family 3/N-terminal" evidence="6">
    <location>
        <begin position="44"/>
        <end position="272"/>
    </location>
</feature>
<evidence type="ECO:0000256" key="2">
    <source>
        <dbReference type="ARBA" id="ARBA00010333"/>
    </source>
</evidence>
<evidence type="ECO:0000256" key="5">
    <source>
        <dbReference type="SAM" id="SignalP"/>
    </source>
</evidence>
<protein>
    <submittedName>
        <fullName evidence="7">Transporter substrate-binding domain-containing protein</fullName>
    </submittedName>
</protein>
<dbReference type="PROSITE" id="PS51257">
    <property type="entry name" value="PROKAR_LIPOPROTEIN"/>
    <property type="match status" value="1"/>
</dbReference>
<dbReference type="Proteomes" id="UP000478463">
    <property type="component" value="Chromosome"/>
</dbReference>
<accession>A0A6L7IWF0</accession>
<evidence type="ECO:0000313" key="8">
    <source>
        <dbReference type="Proteomes" id="UP000478463"/>
    </source>
</evidence>
<dbReference type="EMBL" id="CP063310">
    <property type="protein sequence ID" value="QOS67577.1"/>
    <property type="molecule type" value="Genomic_DNA"/>
</dbReference>
<dbReference type="PROSITE" id="PS01039">
    <property type="entry name" value="SBP_BACTERIAL_3"/>
    <property type="match status" value="1"/>
</dbReference>
<dbReference type="InterPro" id="IPR018313">
    <property type="entry name" value="SBP_3_CS"/>
</dbReference>
<evidence type="ECO:0000256" key="1">
    <source>
        <dbReference type="ARBA" id="ARBA00004196"/>
    </source>
</evidence>
<proteinExistence type="inferred from homology"/>
<comment type="subcellular location">
    <subcellularLocation>
        <location evidence="1">Cell envelope</location>
    </subcellularLocation>
</comment>
<gene>
    <name evidence="7" type="ORF">GS424_013795</name>
</gene>